<protein>
    <submittedName>
        <fullName evidence="2">Uncharacterized protein</fullName>
    </submittedName>
</protein>
<reference evidence="2" key="1">
    <citation type="submission" date="2015-01" db="EMBL/GenBank/DDBJ databases">
        <title>The Genome Sequence of Cladophialophora bantiana CBS 173.52.</title>
        <authorList>
            <consortium name="The Broad Institute Genomics Platform"/>
            <person name="Cuomo C."/>
            <person name="de Hoog S."/>
            <person name="Gorbushina A."/>
            <person name="Stielow B."/>
            <person name="Teixiera M."/>
            <person name="Abouelleil A."/>
            <person name="Chapman S.B."/>
            <person name="Priest M."/>
            <person name="Young S.K."/>
            <person name="Wortman J."/>
            <person name="Nusbaum C."/>
            <person name="Birren B."/>
        </authorList>
    </citation>
    <scope>NUCLEOTIDE SEQUENCE [LARGE SCALE GENOMIC DNA]</scope>
    <source>
        <strain evidence="2">CBS 173.52</strain>
    </source>
</reference>
<dbReference type="EMBL" id="KN846982">
    <property type="protein sequence ID" value="KIW96746.1"/>
    <property type="molecule type" value="Genomic_DNA"/>
</dbReference>
<evidence type="ECO:0000256" key="1">
    <source>
        <dbReference type="SAM" id="MobiDB-lite"/>
    </source>
</evidence>
<evidence type="ECO:0000313" key="3">
    <source>
        <dbReference type="Proteomes" id="UP000053789"/>
    </source>
</evidence>
<keyword evidence="3" id="KW-1185">Reference proteome</keyword>
<dbReference type="PANTHER" id="PTHR24148:SF80">
    <property type="entry name" value="HETEROKARYON INCOMPATIBILITY DOMAIN-CONTAINING PROTEIN"/>
    <property type="match status" value="1"/>
</dbReference>
<dbReference type="Pfam" id="PF26639">
    <property type="entry name" value="Het-6_barrel"/>
    <property type="match status" value="1"/>
</dbReference>
<dbReference type="OrthoDB" id="4161734at2759"/>
<dbReference type="HOGENOM" id="CLU_1970290_0_0_1"/>
<dbReference type="Proteomes" id="UP000053789">
    <property type="component" value="Unassembled WGS sequence"/>
</dbReference>
<dbReference type="RefSeq" id="XP_016623415.1">
    <property type="nucleotide sequence ID" value="XM_016759894.1"/>
</dbReference>
<accession>A0A0D2F3B5</accession>
<dbReference type="AlphaFoldDB" id="A0A0D2F3B5"/>
<dbReference type="GeneID" id="27695065"/>
<gene>
    <name evidence="2" type="ORF">Z519_02137</name>
</gene>
<organism evidence="2 3">
    <name type="scientific">Cladophialophora bantiana (strain ATCC 10958 / CBS 173.52 / CDC B-1940 / NIH 8579)</name>
    <name type="common">Xylohypha bantiana</name>
    <dbReference type="NCBI Taxonomy" id="1442370"/>
    <lineage>
        <taxon>Eukaryota</taxon>
        <taxon>Fungi</taxon>
        <taxon>Dikarya</taxon>
        <taxon>Ascomycota</taxon>
        <taxon>Pezizomycotina</taxon>
        <taxon>Eurotiomycetes</taxon>
        <taxon>Chaetothyriomycetidae</taxon>
        <taxon>Chaetothyriales</taxon>
        <taxon>Herpotrichiellaceae</taxon>
        <taxon>Cladophialophora</taxon>
    </lineage>
</organism>
<name>A0A0D2F3B5_CLAB1</name>
<evidence type="ECO:0000313" key="2">
    <source>
        <dbReference type="EMBL" id="KIW96746.1"/>
    </source>
</evidence>
<dbReference type="VEuPathDB" id="FungiDB:Z519_02137"/>
<sequence>MQRDPEGYVRKVAGFRMSLDLHSARRHFAVTRHGYIALVPQGSRDGDVVVILDGAQVPSVLRRCEDNDETTKEKEEKIGVDGEDTRQRNVDEEKALSYRFVGECYVHGVMNGELIATTRMLGLRTSS</sequence>
<feature type="region of interest" description="Disordered" evidence="1">
    <location>
        <begin position="65"/>
        <end position="87"/>
    </location>
</feature>
<proteinExistence type="predicted"/>
<dbReference type="InterPro" id="IPR052895">
    <property type="entry name" value="HetReg/Transcr_Mod"/>
</dbReference>
<dbReference type="PANTHER" id="PTHR24148">
    <property type="entry name" value="ANKYRIN REPEAT DOMAIN-CONTAINING PROTEIN 39 HOMOLOG-RELATED"/>
    <property type="match status" value="1"/>
</dbReference>